<dbReference type="OrthoDB" id="160374at2759"/>
<keyword evidence="3" id="KW-1185">Reference proteome</keyword>
<protein>
    <recommendedName>
        <fullName evidence="1">Nucleolar 27S pre-rRNA processing Urb2/Npa2 C-terminal domain-containing protein</fullName>
    </recommendedName>
</protein>
<evidence type="ECO:0000313" key="2">
    <source>
        <dbReference type="EMBL" id="ODV65577.1"/>
    </source>
</evidence>
<sequence length="1193" mass="137312">MLESLDTSGGITRYLRSKDTPLSEIILTANKLYSGDLNTYLPNKIHFLYDLLCDRLNDNSNKTFKVWKTKPQVWTLLDKVWNALIKDENVSKNIVSRKLKLVDSVINMFKLISEYSEDTVSLLKACFTALDTFTKDTYIEIDENQSILLLTAYLNILNRLIESKIIPNDLINQLTSSVNVLFQLPRVQVTYKANKKNVSKFINECLPLALNFLNCVFNIESVEHSKNLIENIIKQTIFDEEIRNTLTSNIESAVSSRSKDFSEDSIELLFSILIKEVSSKDMKLCEDVFTSIVKSKKFNKMSENLLKILSKVNRALSHSFFDSIYKSEITLQPINWKLISYIIELDAELALENYSEIFEKIKSNKNKDLTFLIGENLSEAFLKSREFSQFFKNVWPEAIKTNQIWKSSRYIDIVSKKINDFSSNQLKTIATLFLETNDQMYVPLIISIIKGLLSSSQSKVDQLRETLIDSKMLFHGKSSELWEARYYLLCLYGDLVLKPKSKEFDELLSQPSKSIFFYYSLLRVIELQGDDKNQKSYKDKFVSFLQSYKSDDFPTLFNVILKRWMVMFNNFFDNDQIESILDILLSKLDWEKVLLPYFKFEADVFFEQPNVTNALISYGHKKMKSNDKHINKILELTSIIPVQCFDRKMKKALVEVITEHYLSSSKEDINLSSRQAIRNILSIQSSTSSIELNFEKLIEIFATSSPESKEVTTEIVKLIWLNHLNQINSFDHEKYLFSSIDLLLVNFSSKTTPKVITPELEVARCILSSSSEVKHERFENLLSQLIGRFTASIASILKKSTKLVDQNLNMIHWCLSSLYTILSSKEEVSTEIPTLIKEIGNGLSSSKDSLIKAGLFKLLSKISVPSFKRSVFITTLYISLYNELKDERLIKPLSEFYSRISQDNEVFEEVFKQVLLTAKVDMDLENSGALTQILSILITKLSKKHQQSHSNLFIYTLSIISSNFEVILGTDIKAAMFFLKSMKNTLSDLIWLFNQYGIELALSCINNVSSLMNTVDSSAIIDMYILLTQVLSHILLFHRFRLTSRHHILTRVFTNLLEVLSLKYYKVNRKTNLCLSLLAASAFSRVLVNLNEPSSVVGLKEAAENSLSSASAIIKKNLRLHVHIILVNYIYLQLNFNFESKVNIEVLNGIYSVFDVLSRKELHIANLSLDTAGRSYYRTLYGNYKEHGKWKDE</sequence>
<name>A0A1E4RE85_9ASCO</name>
<dbReference type="InterPro" id="IPR018849">
    <property type="entry name" value="Urb2/Npa2_C"/>
</dbReference>
<dbReference type="RefSeq" id="XP_020074644.1">
    <property type="nucleotide sequence ID" value="XM_020220260.1"/>
</dbReference>
<dbReference type="EMBL" id="KV454544">
    <property type="protein sequence ID" value="ODV65577.1"/>
    <property type="molecule type" value="Genomic_DNA"/>
</dbReference>
<dbReference type="GO" id="GO:0042254">
    <property type="term" value="P:ribosome biogenesis"/>
    <property type="evidence" value="ECO:0007669"/>
    <property type="project" value="TreeGrafter"/>
</dbReference>
<dbReference type="PANTHER" id="PTHR15682">
    <property type="entry name" value="UNHEALTHY RIBOSOME BIOGENESIS PROTEIN 2 HOMOLOG"/>
    <property type="match status" value="1"/>
</dbReference>
<dbReference type="PANTHER" id="PTHR15682:SF2">
    <property type="entry name" value="UNHEALTHY RIBOSOME BIOGENESIS PROTEIN 2 HOMOLOG"/>
    <property type="match status" value="1"/>
</dbReference>
<dbReference type="AlphaFoldDB" id="A0A1E4RE85"/>
<reference evidence="3" key="1">
    <citation type="submission" date="2016-05" db="EMBL/GenBank/DDBJ databases">
        <title>Comparative genomics of biotechnologically important yeasts.</title>
        <authorList>
            <consortium name="DOE Joint Genome Institute"/>
            <person name="Riley R."/>
            <person name="Haridas S."/>
            <person name="Wolfe K.H."/>
            <person name="Lopes M.R."/>
            <person name="Hittinger C.T."/>
            <person name="Goker M."/>
            <person name="Salamov A."/>
            <person name="Wisecaver J."/>
            <person name="Long T.M."/>
            <person name="Aerts A.L."/>
            <person name="Barry K."/>
            <person name="Choi C."/>
            <person name="Clum A."/>
            <person name="Coughlan A.Y."/>
            <person name="Deshpande S."/>
            <person name="Douglass A.P."/>
            <person name="Hanson S.J."/>
            <person name="Klenk H.-P."/>
            <person name="Labutti K."/>
            <person name="Lapidus A."/>
            <person name="Lindquist E."/>
            <person name="Lipzen A."/>
            <person name="Meier-Kolthoff J.P."/>
            <person name="Ohm R.A."/>
            <person name="Otillar R.P."/>
            <person name="Pangilinan J."/>
            <person name="Peng Y."/>
            <person name="Rokas A."/>
            <person name="Rosa C.A."/>
            <person name="Scheuner C."/>
            <person name="Sibirny A.A."/>
            <person name="Slot J.C."/>
            <person name="Stielow J.B."/>
            <person name="Sun H."/>
            <person name="Kurtzman C.P."/>
            <person name="Blackwell M."/>
            <person name="Grigoriev I.V."/>
            <person name="Jeffries T.W."/>
        </authorList>
    </citation>
    <scope>NUCLEOTIDE SEQUENCE [LARGE SCALE GENOMIC DNA]</scope>
    <source>
        <strain evidence="3">NRRL Y-1933</strain>
    </source>
</reference>
<evidence type="ECO:0000259" key="1">
    <source>
        <dbReference type="Pfam" id="PF10441"/>
    </source>
</evidence>
<dbReference type="STRING" id="984485.A0A1E4RE85"/>
<accession>A0A1E4RE85</accession>
<dbReference type="GO" id="GO:0005730">
    <property type="term" value="C:nucleolus"/>
    <property type="evidence" value="ECO:0007669"/>
    <property type="project" value="TreeGrafter"/>
</dbReference>
<proteinExistence type="predicted"/>
<organism evidence="2 3">
    <name type="scientific">Hyphopichia burtonii NRRL Y-1933</name>
    <dbReference type="NCBI Taxonomy" id="984485"/>
    <lineage>
        <taxon>Eukaryota</taxon>
        <taxon>Fungi</taxon>
        <taxon>Dikarya</taxon>
        <taxon>Ascomycota</taxon>
        <taxon>Saccharomycotina</taxon>
        <taxon>Pichiomycetes</taxon>
        <taxon>Debaryomycetaceae</taxon>
        <taxon>Hyphopichia</taxon>
    </lineage>
</organism>
<evidence type="ECO:0000313" key="3">
    <source>
        <dbReference type="Proteomes" id="UP000095085"/>
    </source>
</evidence>
<dbReference type="Pfam" id="PF10441">
    <property type="entry name" value="Urb2"/>
    <property type="match status" value="1"/>
</dbReference>
<feature type="domain" description="Nucleolar 27S pre-rRNA processing Urb2/Npa2 C-terminal" evidence="1">
    <location>
        <begin position="978"/>
        <end position="1192"/>
    </location>
</feature>
<dbReference type="InterPro" id="IPR052609">
    <property type="entry name" value="Ribosome_Biogenesis_Reg"/>
</dbReference>
<dbReference type="GeneID" id="30994810"/>
<gene>
    <name evidence="2" type="ORF">HYPBUDRAFT_150218</name>
</gene>
<dbReference type="Proteomes" id="UP000095085">
    <property type="component" value="Unassembled WGS sequence"/>
</dbReference>